<dbReference type="EMBL" id="CP075584">
    <property type="protein sequence ID" value="WBM79302.1"/>
    <property type="molecule type" value="Genomic_DNA"/>
</dbReference>
<evidence type="ECO:0000256" key="2">
    <source>
        <dbReference type="ARBA" id="ARBA00022679"/>
    </source>
</evidence>
<sequence>MSVSDLVPGTRESGELLSAGPGVLHVADSRLRIRELNAAAGILVIVLDDDPTGSQSVQDVPVLTRWTPEDLRWAFGQPADGFFILTNTRGLNPSEARTTIRDVAEAIERVAGELATPYTLITRGDSTLRGHYPLETDELIDIARSAGRPYDALLIAPAYIAAGRVTQNDVHYVGQGDYFVPVGLTNYAQDATFGFASSNLRDYVQERTNASITSEDVVSLSLEDIRIGGAERVRDVILSCTTATPLIVNAVDEADLDVVVLGLLQAEEAGARVLSRTGPSFVAARLGLAGRIPLSHSEIFAAGARPGNGLVVVGSHVHLTTLQVARAAQEFPHLATVELDVPRLLDPSQAALEVARCGDALVAALRESDTLLVTSRQAVVGTTGHSSLVIAQTVSRALVALTARAVAEVDIRWVLAKGGITSSDIATDGLEIRRATVAGQLFPGIVSVWVHEGDSSPRLKGLPYVVFAGNVGDEATLAEAIRILQGPPTLS</sequence>
<name>A0ABY7NBD4_9MICO</name>
<keyword evidence="2" id="KW-0808">Transferase</keyword>
<dbReference type="Pfam" id="PF17042">
    <property type="entry name" value="NBD_C"/>
    <property type="match status" value="1"/>
</dbReference>
<evidence type="ECO:0008006" key="11">
    <source>
        <dbReference type="Google" id="ProtNLM"/>
    </source>
</evidence>
<evidence type="ECO:0000256" key="3">
    <source>
        <dbReference type="ARBA" id="ARBA00022741"/>
    </source>
</evidence>
<feature type="domain" description="Four-carbon acid sugar kinase N-terminal" evidence="7">
    <location>
        <begin position="45"/>
        <end position="284"/>
    </location>
</feature>
<dbReference type="RefSeq" id="WP_281533834.1">
    <property type="nucleotide sequence ID" value="NZ_CP075584.1"/>
</dbReference>
<dbReference type="InterPro" id="IPR037051">
    <property type="entry name" value="4-carb_acid_sugar_kinase_N_sf"/>
</dbReference>
<evidence type="ECO:0000256" key="6">
    <source>
        <dbReference type="ARBA" id="ARBA00023277"/>
    </source>
</evidence>
<comment type="similarity">
    <text evidence="1">Belongs to the four-carbon acid sugar kinase family.</text>
</comment>
<dbReference type="Gene3D" id="3.40.980.20">
    <property type="entry name" value="Four-carbon acid sugar kinase, nucleotide binding domain"/>
    <property type="match status" value="1"/>
</dbReference>
<dbReference type="Proteomes" id="UP001212421">
    <property type="component" value="Chromosome"/>
</dbReference>
<evidence type="ECO:0000313" key="10">
    <source>
        <dbReference type="Proteomes" id="UP001212421"/>
    </source>
</evidence>
<dbReference type="Pfam" id="PF07005">
    <property type="entry name" value="SBD_N"/>
    <property type="match status" value="1"/>
</dbReference>
<keyword evidence="3" id="KW-0547">Nucleotide-binding</keyword>
<evidence type="ECO:0000256" key="1">
    <source>
        <dbReference type="ARBA" id="ARBA00005715"/>
    </source>
</evidence>
<keyword evidence="10" id="KW-1185">Reference proteome</keyword>
<dbReference type="Gene3D" id="3.40.50.10840">
    <property type="entry name" value="Putative sugar-binding, N-terminal domain"/>
    <property type="match status" value="1"/>
</dbReference>
<dbReference type="InterPro" id="IPR010737">
    <property type="entry name" value="4-carb_acid_sugar_kinase_N"/>
</dbReference>
<dbReference type="InterPro" id="IPR031475">
    <property type="entry name" value="NBD_C"/>
</dbReference>
<evidence type="ECO:0000256" key="4">
    <source>
        <dbReference type="ARBA" id="ARBA00022777"/>
    </source>
</evidence>
<keyword evidence="5" id="KW-0067">ATP-binding</keyword>
<organism evidence="9 10">
    <name type="scientific">Cryobacterium breve</name>
    <dbReference type="NCBI Taxonomy" id="1259258"/>
    <lineage>
        <taxon>Bacteria</taxon>
        <taxon>Bacillati</taxon>
        <taxon>Actinomycetota</taxon>
        <taxon>Actinomycetes</taxon>
        <taxon>Micrococcales</taxon>
        <taxon>Microbacteriaceae</taxon>
        <taxon>Cryobacterium</taxon>
    </lineage>
</organism>
<evidence type="ECO:0000256" key="5">
    <source>
        <dbReference type="ARBA" id="ARBA00022840"/>
    </source>
</evidence>
<gene>
    <name evidence="9" type="ORF">KIV56_12810</name>
</gene>
<dbReference type="SUPFAM" id="SSF142764">
    <property type="entry name" value="YgbK-like"/>
    <property type="match status" value="1"/>
</dbReference>
<accession>A0ABY7NBD4</accession>
<dbReference type="InterPro" id="IPR042213">
    <property type="entry name" value="NBD_C_sf"/>
</dbReference>
<reference evidence="9 10" key="1">
    <citation type="submission" date="2021-05" db="EMBL/GenBank/DDBJ databases">
        <authorList>
            <person name="Kumar R."/>
            <person name="Kumar A."/>
            <person name="Mukhia S."/>
        </authorList>
    </citation>
    <scope>NUCLEOTIDE SEQUENCE [LARGE SCALE GENOMIC DNA]</scope>
    <source>
        <strain evidence="9 10">ERMR7:08</strain>
    </source>
</reference>
<feature type="domain" description="Four-carbon acid sugar kinase nucleotide binding" evidence="8">
    <location>
        <begin position="310"/>
        <end position="477"/>
    </location>
</feature>
<evidence type="ECO:0000259" key="7">
    <source>
        <dbReference type="Pfam" id="PF07005"/>
    </source>
</evidence>
<keyword evidence="4" id="KW-0418">Kinase</keyword>
<protein>
    <recommendedName>
        <fullName evidence="11">Four-carbon acid sugar kinase family protein</fullName>
    </recommendedName>
</protein>
<evidence type="ECO:0000313" key="9">
    <source>
        <dbReference type="EMBL" id="WBM79302.1"/>
    </source>
</evidence>
<proteinExistence type="inferred from homology"/>
<keyword evidence="6" id="KW-0119">Carbohydrate metabolism</keyword>
<evidence type="ECO:0000259" key="8">
    <source>
        <dbReference type="Pfam" id="PF17042"/>
    </source>
</evidence>